<reference evidence="2 3" key="1">
    <citation type="submission" date="2022-10" db="EMBL/GenBank/DDBJ databases">
        <title>The complete genomes of actinobacterial strains from the NBC collection.</title>
        <authorList>
            <person name="Joergensen T.S."/>
            <person name="Alvarez Arevalo M."/>
            <person name="Sterndorff E.B."/>
            <person name="Faurdal D."/>
            <person name="Vuksanovic O."/>
            <person name="Mourched A.-S."/>
            <person name="Charusanti P."/>
            <person name="Shaw S."/>
            <person name="Blin K."/>
            <person name="Weber T."/>
        </authorList>
    </citation>
    <scope>NUCLEOTIDE SEQUENCE [LARGE SCALE GENOMIC DNA]</scope>
    <source>
        <strain evidence="2 3">NBC 01752</strain>
    </source>
</reference>
<protein>
    <recommendedName>
        <fullName evidence="1">NADP-dependent oxidoreductase domain-containing protein</fullName>
    </recommendedName>
</protein>
<dbReference type="InterPro" id="IPR036812">
    <property type="entry name" value="NAD(P)_OxRdtase_dom_sf"/>
</dbReference>
<dbReference type="InterPro" id="IPR023210">
    <property type="entry name" value="NADP_OxRdtase_dom"/>
</dbReference>
<gene>
    <name evidence="2" type="ORF">OHB35_00505</name>
</gene>
<dbReference type="SUPFAM" id="SSF51430">
    <property type="entry name" value="NAD(P)-linked oxidoreductase"/>
    <property type="match status" value="1"/>
</dbReference>
<feature type="domain" description="NADP-dependent oxidoreductase" evidence="1">
    <location>
        <begin position="39"/>
        <end position="103"/>
    </location>
</feature>
<evidence type="ECO:0000313" key="3">
    <source>
        <dbReference type="Proteomes" id="UP001340816"/>
    </source>
</evidence>
<organism evidence="2 3">
    <name type="scientific">Streptomyces phaeochromogenes</name>
    <dbReference type="NCBI Taxonomy" id="1923"/>
    <lineage>
        <taxon>Bacteria</taxon>
        <taxon>Bacillati</taxon>
        <taxon>Actinomycetota</taxon>
        <taxon>Actinomycetes</taxon>
        <taxon>Kitasatosporales</taxon>
        <taxon>Streptomycetaceae</taxon>
        <taxon>Streptomyces</taxon>
        <taxon>Streptomyces phaeochromogenes group</taxon>
    </lineage>
</organism>
<sequence length="107" mass="11210">MQDQLSPAFRSSWGELEHRTKPGLAFLPRSPLGSIANPKGLTARHSAFQQAADEAGTSVYRVTPTWELAPAPVVIPITGASRSASLRGSAAAADLQLAADQFALPSV</sequence>
<evidence type="ECO:0000313" key="2">
    <source>
        <dbReference type="EMBL" id="WSD11817.1"/>
    </source>
</evidence>
<evidence type="ECO:0000259" key="1">
    <source>
        <dbReference type="Pfam" id="PF00248"/>
    </source>
</evidence>
<dbReference type="EMBL" id="CP109135">
    <property type="protein sequence ID" value="WSD11817.1"/>
    <property type="molecule type" value="Genomic_DNA"/>
</dbReference>
<name>A0ABZ1GZU6_STRPH</name>
<dbReference type="Gene3D" id="3.20.20.100">
    <property type="entry name" value="NADP-dependent oxidoreductase domain"/>
    <property type="match status" value="1"/>
</dbReference>
<dbReference type="Pfam" id="PF00248">
    <property type="entry name" value="Aldo_ket_red"/>
    <property type="match status" value="1"/>
</dbReference>
<dbReference type="Proteomes" id="UP001340816">
    <property type="component" value="Chromosome"/>
</dbReference>
<proteinExistence type="predicted"/>
<dbReference type="RefSeq" id="WP_326757403.1">
    <property type="nucleotide sequence ID" value="NZ_CP109135.1"/>
</dbReference>
<accession>A0ABZ1GZU6</accession>
<keyword evidence="3" id="KW-1185">Reference proteome</keyword>